<dbReference type="GO" id="GO:0055085">
    <property type="term" value="P:transmembrane transport"/>
    <property type="evidence" value="ECO:0007669"/>
    <property type="project" value="InterPro"/>
</dbReference>
<reference evidence="9" key="1">
    <citation type="submission" date="2020-05" db="EMBL/GenBank/DDBJ databases">
        <authorList>
            <person name="Chiriac C."/>
            <person name="Salcher M."/>
            <person name="Ghai R."/>
            <person name="Kavagutti S V."/>
        </authorList>
    </citation>
    <scope>NUCLEOTIDE SEQUENCE</scope>
</reference>
<keyword evidence="4" id="KW-0029">Amino-acid transport</keyword>
<evidence type="ECO:0000259" key="8">
    <source>
        <dbReference type="PROSITE" id="PS50928"/>
    </source>
</evidence>
<evidence type="ECO:0000313" key="9">
    <source>
        <dbReference type="EMBL" id="CAB4806927.1"/>
    </source>
</evidence>
<feature type="transmembrane region" description="Helical" evidence="7">
    <location>
        <begin position="93"/>
        <end position="111"/>
    </location>
</feature>
<dbReference type="PANTHER" id="PTHR30614:SF20">
    <property type="entry name" value="GLUTAMINE TRANSPORT SYSTEM PERMEASE PROTEIN GLNP"/>
    <property type="match status" value="1"/>
</dbReference>
<evidence type="ECO:0000256" key="1">
    <source>
        <dbReference type="ARBA" id="ARBA00004141"/>
    </source>
</evidence>
<sequence length="128" mass="14137">MVAYSAYVAEVFRAGIESVHESQRAAARSLGLSSRQTMVHIVLPQAVRRVVPALMNDMVSLQKDVALVSIVGPIEVLRQAGISKAKFYNFTPYIGAAILFLCVSIPLTRLTDHLLARERRRMQGTAVR</sequence>
<dbReference type="PROSITE" id="PS50928">
    <property type="entry name" value="ABC_TM1"/>
    <property type="match status" value="1"/>
</dbReference>
<evidence type="ECO:0000256" key="6">
    <source>
        <dbReference type="ARBA" id="ARBA00023136"/>
    </source>
</evidence>
<evidence type="ECO:0000256" key="2">
    <source>
        <dbReference type="ARBA" id="ARBA00010072"/>
    </source>
</evidence>
<keyword evidence="6 7" id="KW-0472">Membrane</keyword>
<dbReference type="InterPro" id="IPR035906">
    <property type="entry name" value="MetI-like_sf"/>
</dbReference>
<keyword evidence="5 7" id="KW-1133">Transmembrane helix</keyword>
<comment type="similarity">
    <text evidence="2">Belongs to the binding-protein-dependent transport system permease family. HisMQ subfamily.</text>
</comment>
<dbReference type="InterPro" id="IPR043429">
    <property type="entry name" value="ArtM/GltK/GlnP/TcyL/YhdX-like"/>
</dbReference>
<name>A0A6J6YNP8_9ZZZZ</name>
<feature type="domain" description="ABC transmembrane type-1" evidence="8">
    <location>
        <begin position="1"/>
        <end position="111"/>
    </location>
</feature>
<dbReference type="GO" id="GO:0006865">
    <property type="term" value="P:amino acid transport"/>
    <property type="evidence" value="ECO:0007669"/>
    <property type="project" value="UniProtKB-KW"/>
</dbReference>
<dbReference type="GO" id="GO:0005886">
    <property type="term" value="C:plasma membrane"/>
    <property type="evidence" value="ECO:0007669"/>
    <property type="project" value="TreeGrafter"/>
</dbReference>
<dbReference type="SUPFAM" id="SSF161098">
    <property type="entry name" value="MetI-like"/>
    <property type="match status" value="1"/>
</dbReference>
<dbReference type="InterPro" id="IPR000515">
    <property type="entry name" value="MetI-like"/>
</dbReference>
<keyword evidence="4" id="KW-0813">Transport</keyword>
<dbReference type="PANTHER" id="PTHR30614">
    <property type="entry name" value="MEMBRANE COMPONENT OF AMINO ACID ABC TRANSPORTER"/>
    <property type="match status" value="1"/>
</dbReference>
<organism evidence="9">
    <name type="scientific">freshwater metagenome</name>
    <dbReference type="NCBI Taxonomy" id="449393"/>
    <lineage>
        <taxon>unclassified sequences</taxon>
        <taxon>metagenomes</taxon>
        <taxon>ecological metagenomes</taxon>
    </lineage>
</organism>
<dbReference type="AlphaFoldDB" id="A0A6J6YNP8"/>
<gene>
    <name evidence="9" type="ORF">UFOPK3001_01300</name>
</gene>
<dbReference type="Pfam" id="PF00528">
    <property type="entry name" value="BPD_transp_1"/>
    <property type="match status" value="1"/>
</dbReference>
<keyword evidence="3 7" id="KW-0812">Transmembrane</keyword>
<evidence type="ECO:0000256" key="5">
    <source>
        <dbReference type="ARBA" id="ARBA00022989"/>
    </source>
</evidence>
<evidence type="ECO:0000256" key="4">
    <source>
        <dbReference type="ARBA" id="ARBA00022970"/>
    </source>
</evidence>
<evidence type="ECO:0000256" key="7">
    <source>
        <dbReference type="SAM" id="Phobius"/>
    </source>
</evidence>
<dbReference type="CDD" id="cd06261">
    <property type="entry name" value="TM_PBP2"/>
    <property type="match status" value="1"/>
</dbReference>
<dbReference type="EMBL" id="CAFAAJ010000077">
    <property type="protein sequence ID" value="CAB4806927.1"/>
    <property type="molecule type" value="Genomic_DNA"/>
</dbReference>
<accession>A0A6J6YNP8</accession>
<evidence type="ECO:0000256" key="3">
    <source>
        <dbReference type="ARBA" id="ARBA00022692"/>
    </source>
</evidence>
<proteinExistence type="inferred from homology"/>
<comment type="subcellular location">
    <subcellularLocation>
        <location evidence="1">Membrane</location>
        <topology evidence="1">Multi-pass membrane protein</topology>
    </subcellularLocation>
</comment>
<protein>
    <submittedName>
        <fullName evidence="9">Unannotated protein</fullName>
    </submittedName>
</protein>
<dbReference type="Gene3D" id="1.10.3720.10">
    <property type="entry name" value="MetI-like"/>
    <property type="match status" value="1"/>
</dbReference>